<accession>A0A0P6Y2X2</accession>
<proteinExistence type="inferred from homology"/>
<dbReference type="GO" id="GO:0008483">
    <property type="term" value="F:transaminase activity"/>
    <property type="evidence" value="ECO:0007669"/>
    <property type="project" value="UniProtKB-KW"/>
</dbReference>
<dbReference type="PATRIC" id="fig|1134406.4.peg.3790"/>
<comment type="caution">
    <text evidence="3">The sequence shown here is derived from an EMBL/GenBank/DDBJ whole genome shotgun (WGS) entry which is preliminary data.</text>
</comment>
<dbReference type="OrthoDB" id="9802328at2"/>
<dbReference type="GO" id="GO:0030170">
    <property type="term" value="F:pyridoxal phosphate binding"/>
    <property type="evidence" value="ECO:0007669"/>
    <property type="project" value="InterPro"/>
</dbReference>
<dbReference type="PANTHER" id="PTHR43510">
    <property type="entry name" value="AMINOTRANSFERASE FUNCTION, HYPOTHETICAL (EUROFUNG)"/>
    <property type="match status" value="1"/>
</dbReference>
<dbReference type="Gene3D" id="3.40.640.10">
    <property type="entry name" value="Type I PLP-dependent aspartate aminotransferase-like (Major domain)"/>
    <property type="match status" value="1"/>
</dbReference>
<comment type="cofactor">
    <cofactor evidence="1">
        <name>pyridoxal 5'-phosphate</name>
        <dbReference type="ChEBI" id="CHEBI:597326"/>
    </cofactor>
</comment>
<dbReference type="AlphaFoldDB" id="A0A0P6Y2X2"/>
<keyword evidence="1" id="KW-0032">Aminotransferase</keyword>
<dbReference type="InterPro" id="IPR004839">
    <property type="entry name" value="Aminotransferase_I/II_large"/>
</dbReference>
<dbReference type="InterPro" id="IPR015422">
    <property type="entry name" value="PyrdxlP-dep_Trfase_small"/>
</dbReference>
<keyword evidence="4" id="KW-1185">Reference proteome</keyword>
<dbReference type="SUPFAM" id="SSF53383">
    <property type="entry name" value="PLP-dependent transferases"/>
    <property type="match status" value="1"/>
</dbReference>
<dbReference type="InterPro" id="IPR015424">
    <property type="entry name" value="PyrdxlP-dep_Trfase"/>
</dbReference>
<dbReference type="CDD" id="cd00609">
    <property type="entry name" value="AAT_like"/>
    <property type="match status" value="1"/>
</dbReference>
<sequence length="370" mass="41537">MQPFKLERYFAQHEFSAEVLMSSSDCESLSLETLLNLCDPETEHLWKNLSLGYTESQGLPLLRAEISTLYTRVHPDQVITLAPEEGIYIAMRTLLRPGDHVICLAPAYQSLYQVAADSGCQVSLCWLRQTTSGWQLDPQQIKDLIRPNTRMLVVNFPHNPSGFLPSRALFEKIIDLAAQHNLILFSDEMYRLLEYKTEDRLPAACDAYPNAVSLGGLSKSMSLPGLRAGWLAARNREWIQSFQRYKDYTTICSSAPSEVLAVIALRAREEIVQTNLGIIRANTALAQAFFAHNATWLEWIPPLAGPIALPHYTGPGSVDEFCLSVLQQQNVMIVPGSMFEMEGNYFRVGLGRKNLPEALRRLQTYLDAAA</sequence>
<dbReference type="PANTHER" id="PTHR43510:SF1">
    <property type="entry name" value="AMINOTRANSFERASE FUNCTION, HYPOTHETICAL (EUROFUNG)"/>
    <property type="match status" value="1"/>
</dbReference>
<feature type="domain" description="Aminotransferase class I/classII large" evidence="2">
    <location>
        <begin position="48"/>
        <end position="361"/>
    </location>
</feature>
<evidence type="ECO:0000313" key="4">
    <source>
        <dbReference type="Proteomes" id="UP000050417"/>
    </source>
</evidence>
<dbReference type="EMBL" id="LGCL01000026">
    <property type="protein sequence ID" value="KPL75998.1"/>
    <property type="molecule type" value="Genomic_DNA"/>
</dbReference>
<dbReference type="InterPro" id="IPR004838">
    <property type="entry name" value="NHTrfase_class1_PyrdxlP-BS"/>
</dbReference>
<protein>
    <recommendedName>
        <fullName evidence="1">Aminotransferase</fullName>
        <ecNumber evidence="1">2.6.1.-</ecNumber>
    </recommendedName>
</protein>
<dbReference type="Proteomes" id="UP000050417">
    <property type="component" value="Unassembled WGS sequence"/>
</dbReference>
<organism evidence="3 4">
    <name type="scientific">Ornatilinea apprima</name>
    <dbReference type="NCBI Taxonomy" id="1134406"/>
    <lineage>
        <taxon>Bacteria</taxon>
        <taxon>Bacillati</taxon>
        <taxon>Chloroflexota</taxon>
        <taxon>Anaerolineae</taxon>
        <taxon>Anaerolineales</taxon>
        <taxon>Anaerolineaceae</taxon>
        <taxon>Ornatilinea</taxon>
    </lineage>
</organism>
<dbReference type="PROSITE" id="PS00105">
    <property type="entry name" value="AA_TRANSFER_CLASS_1"/>
    <property type="match status" value="1"/>
</dbReference>
<dbReference type="STRING" id="1134406.ADN00_11575"/>
<gene>
    <name evidence="3" type="ORF">ADN00_11575</name>
</gene>
<comment type="similarity">
    <text evidence="1">Belongs to the class-I pyridoxal-phosphate-dependent aminotransferase family.</text>
</comment>
<evidence type="ECO:0000259" key="2">
    <source>
        <dbReference type="Pfam" id="PF00155"/>
    </source>
</evidence>
<name>A0A0P6Y2X2_9CHLR</name>
<keyword evidence="1" id="KW-0808">Transferase</keyword>
<dbReference type="Pfam" id="PF00155">
    <property type="entry name" value="Aminotran_1_2"/>
    <property type="match status" value="1"/>
</dbReference>
<evidence type="ECO:0000313" key="3">
    <source>
        <dbReference type="EMBL" id="KPL75998.1"/>
    </source>
</evidence>
<dbReference type="EC" id="2.6.1.-" evidence="1"/>
<dbReference type="RefSeq" id="WP_075063176.1">
    <property type="nucleotide sequence ID" value="NZ_LGCL01000026.1"/>
</dbReference>
<reference evidence="3 4" key="1">
    <citation type="submission" date="2015-07" db="EMBL/GenBank/DDBJ databases">
        <title>Genome sequence of Ornatilinea apprima DSM 23815.</title>
        <authorList>
            <person name="Hemp J."/>
            <person name="Ward L.M."/>
            <person name="Pace L.A."/>
            <person name="Fischer W.W."/>
        </authorList>
    </citation>
    <scope>NUCLEOTIDE SEQUENCE [LARGE SCALE GENOMIC DNA]</scope>
    <source>
        <strain evidence="3 4">P3M-1</strain>
    </source>
</reference>
<evidence type="ECO:0000256" key="1">
    <source>
        <dbReference type="RuleBase" id="RU000481"/>
    </source>
</evidence>
<dbReference type="Gene3D" id="3.90.1150.10">
    <property type="entry name" value="Aspartate Aminotransferase, domain 1"/>
    <property type="match status" value="1"/>
</dbReference>
<dbReference type="InterPro" id="IPR015421">
    <property type="entry name" value="PyrdxlP-dep_Trfase_major"/>
</dbReference>